<evidence type="ECO:0000313" key="3">
    <source>
        <dbReference type="EMBL" id="QQL45785.1"/>
    </source>
</evidence>
<feature type="chain" id="PRO_5030875404" evidence="2">
    <location>
        <begin position="26"/>
        <end position="194"/>
    </location>
</feature>
<feature type="compositionally biased region" description="Basic and acidic residues" evidence="1">
    <location>
        <begin position="41"/>
        <end position="67"/>
    </location>
</feature>
<dbReference type="RefSeq" id="WP_235203582.1">
    <property type="nucleotide sequence ID" value="NZ_CP066776.1"/>
</dbReference>
<protein>
    <submittedName>
        <fullName evidence="3">Uncharacterized protein</fullName>
    </submittedName>
</protein>
<name>A0A7T7F3B8_9BACT</name>
<keyword evidence="4" id="KW-1185">Reference proteome</keyword>
<proteinExistence type="predicted"/>
<evidence type="ECO:0000256" key="1">
    <source>
        <dbReference type="SAM" id="MobiDB-lite"/>
    </source>
</evidence>
<organism evidence="3 4">
    <name type="scientific">Sulfuriroseicoccus oceanibius</name>
    <dbReference type="NCBI Taxonomy" id="2707525"/>
    <lineage>
        <taxon>Bacteria</taxon>
        <taxon>Pseudomonadati</taxon>
        <taxon>Verrucomicrobiota</taxon>
        <taxon>Verrucomicrobiia</taxon>
        <taxon>Verrucomicrobiales</taxon>
        <taxon>Verrucomicrobiaceae</taxon>
        <taxon>Sulfuriroseicoccus</taxon>
    </lineage>
</organism>
<dbReference type="EMBL" id="CP066776">
    <property type="protein sequence ID" value="QQL45785.1"/>
    <property type="molecule type" value="Genomic_DNA"/>
</dbReference>
<evidence type="ECO:0000256" key="2">
    <source>
        <dbReference type="SAM" id="SignalP"/>
    </source>
</evidence>
<dbReference type="KEGG" id="soa:G3M56_004150"/>
<dbReference type="Proteomes" id="UP000475117">
    <property type="component" value="Chromosome"/>
</dbReference>
<sequence length="194" mass="20515">MKNKLMTSCAAVAVAMAVCGGKVMADSQVLCAGDDHHAHADHGHDHGDHGHAHGDDHGDHKGHDHGHAHVQAGPNGGRMLEKVSTPTEFFVTAERKVQITFLDDEGKVIAPTTQKVVVICGERTNPTRLEFEKVGDVLVSTEPLPEGDAVPAIVRVKASPDAKNGTDRFTVKMGECGKCGNGAYACTCCEGHDH</sequence>
<feature type="region of interest" description="Disordered" evidence="1">
    <location>
        <begin position="41"/>
        <end position="81"/>
    </location>
</feature>
<gene>
    <name evidence="3" type="ORF">G3M56_004150</name>
</gene>
<reference evidence="3 4" key="1">
    <citation type="submission" date="2020-12" db="EMBL/GenBank/DDBJ databases">
        <title>Sulforoseuscoccus oceanibium gen. nov., sp. nov., a representative of the phylum Verrucomicrobia with special cytoplasmic membrane, and proposal of Sulforoseuscoccusaceae fam. nov.</title>
        <authorList>
            <person name="Xi F."/>
        </authorList>
    </citation>
    <scope>NUCLEOTIDE SEQUENCE [LARGE SCALE GENOMIC DNA]</scope>
    <source>
        <strain evidence="3 4">T37</strain>
    </source>
</reference>
<evidence type="ECO:0000313" key="4">
    <source>
        <dbReference type="Proteomes" id="UP000475117"/>
    </source>
</evidence>
<accession>A0A7T7F3B8</accession>
<feature type="signal peptide" evidence="2">
    <location>
        <begin position="1"/>
        <end position="25"/>
    </location>
</feature>
<keyword evidence="2" id="KW-0732">Signal</keyword>
<dbReference type="AlphaFoldDB" id="A0A7T7F3B8"/>